<dbReference type="Pfam" id="PF12704">
    <property type="entry name" value="MacB_PCD"/>
    <property type="match status" value="1"/>
</dbReference>
<keyword evidence="5 7" id="KW-1133">Transmembrane helix</keyword>
<evidence type="ECO:0000256" key="1">
    <source>
        <dbReference type="ARBA" id="ARBA00004651"/>
    </source>
</evidence>
<dbReference type="PANTHER" id="PTHR30489:SF0">
    <property type="entry name" value="LIPOPROTEIN-RELEASING SYSTEM TRANSMEMBRANE PROTEIN LOLE"/>
    <property type="match status" value="1"/>
</dbReference>
<proteinExistence type="inferred from homology"/>
<keyword evidence="6 7" id="KW-0472">Membrane</keyword>
<evidence type="ECO:0000259" key="9">
    <source>
        <dbReference type="Pfam" id="PF12704"/>
    </source>
</evidence>
<keyword evidence="3" id="KW-1003">Cell membrane</keyword>
<dbReference type="EMBL" id="JAAXYH010000002">
    <property type="protein sequence ID" value="NMH64495.1"/>
    <property type="molecule type" value="Genomic_DNA"/>
</dbReference>
<dbReference type="InterPro" id="IPR025857">
    <property type="entry name" value="MacB_PCD"/>
</dbReference>
<accession>A0A972FQX4</accession>
<dbReference type="InterPro" id="IPR003838">
    <property type="entry name" value="ABC3_permease_C"/>
</dbReference>
<feature type="transmembrane region" description="Helical" evidence="7">
    <location>
        <begin position="269"/>
        <end position="292"/>
    </location>
</feature>
<dbReference type="Pfam" id="PF02687">
    <property type="entry name" value="FtsX"/>
    <property type="match status" value="1"/>
</dbReference>
<feature type="domain" description="ABC3 transporter permease C-terminal" evidence="8">
    <location>
        <begin position="273"/>
        <end position="396"/>
    </location>
</feature>
<evidence type="ECO:0000256" key="3">
    <source>
        <dbReference type="ARBA" id="ARBA00022475"/>
    </source>
</evidence>
<dbReference type="Proteomes" id="UP000737113">
    <property type="component" value="Unassembled WGS sequence"/>
</dbReference>
<organism evidence="10 11">
    <name type="scientific">Shewanella salipaludis</name>
    <dbReference type="NCBI Taxonomy" id="2723052"/>
    <lineage>
        <taxon>Bacteria</taxon>
        <taxon>Pseudomonadati</taxon>
        <taxon>Pseudomonadota</taxon>
        <taxon>Gammaproteobacteria</taxon>
        <taxon>Alteromonadales</taxon>
        <taxon>Shewanellaceae</taxon>
        <taxon>Shewanella</taxon>
    </lineage>
</organism>
<sequence length="406" mass="44940">MGSLSLIFPLAWRNLWRNRRRSLLTMLAIFVAVYSMVTMGAFMRAWSRAAVVETINNLTGHGQIHAPGYLDDPNVDHRISHLPSGVAEILTRPPVSHFARRVRVPAMIRTERESAPVELLGIEPEREQGLSFIPHAVVDGHYFVSADERGILLGEQLAKRLQTRLGRRLVLMSQGADGGIEERGLRIVGIFSSQPDIEKYSVFITLPQAQALLQIGDDFSELVYRLADEQDSGVTAARLAQQAGELEVRAWDELQPFTKALMEMSEGSIWIWILVSFALVSFGLINTLLVAVFERMREFGLLQALGMKPRWLLLQLLIESGLMLGLATLSGLLAGMATVQGFDDGLYLGVGASYFGAAQVVYPRLDWTELRLIGISVMLMGLLASLYPAFKAARQVPVEVLARATN</sequence>
<feature type="domain" description="MacB-like periplasmic core" evidence="9">
    <location>
        <begin position="22"/>
        <end position="241"/>
    </location>
</feature>
<protein>
    <submittedName>
        <fullName evidence="10">ABC transporter permease</fullName>
    </submittedName>
</protein>
<feature type="transmembrane region" description="Helical" evidence="7">
    <location>
        <begin position="372"/>
        <end position="390"/>
    </location>
</feature>
<gene>
    <name evidence="10" type="ORF">HC757_04855</name>
</gene>
<dbReference type="GO" id="GO:0044874">
    <property type="term" value="P:lipoprotein localization to outer membrane"/>
    <property type="evidence" value="ECO:0007669"/>
    <property type="project" value="TreeGrafter"/>
</dbReference>
<dbReference type="InterPro" id="IPR051447">
    <property type="entry name" value="Lipoprotein-release_system"/>
</dbReference>
<evidence type="ECO:0000313" key="10">
    <source>
        <dbReference type="EMBL" id="NMH64495.1"/>
    </source>
</evidence>
<dbReference type="AlphaFoldDB" id="A0A972FQX4"/>
<evidence type="ECO:0000256" key="6">
    <source>
        <dbReference type="ARBA" id="ARBA00023136"/>
    </source>
</evidence>
<feature type="transmembrane region" description="Helical" evidence="7">
    <location>
        <begin position="312"/>
        <end position="334"/>
    </location>
</feature>
<dbReference type="RefSeq" id="WP_169563169.1">
    <property type="nucleotide sequence ID" value="NZ_JAAXYH010000002.1"/>
</dbReference>
<comment type="caution">
    <text evidence="10">The sequence shown here is derived from an EMBL/GenBank/DDBJ whole genome shotgun (WGS) entry which is preliminary data.</text>
</comment>
<feature type="transmembrane region" description="Helical" evidence="7">
    <location>
        <begin position="23"/>
        <end position="46"/>
    </location>
</feature>
<comment type="subcellular location">
    <subcellularLocation>
        <location evidence="1">Cell membrane</location>
        <topology evidence="1">Multi-pass membrane protein</topology>
    </subcellularLocation>
</comment>
<feature type="transmembrane region" description="Helical" evidence="7">
    <location>
        <begin position="346"/>
        <end position="365"/>
    </location>
</feature>
<evidence type="ECO:0000313" key="11">
    <source>
        <dbReference type="Proteomes" id="UP000737113"/>
    </source>
</evidence>
<reference evidence="10" key="1">
    <citation type="submission" date="2020-04" db="EMBL/GenBank/DDBJ databases">
        <title>Description of Shewanella salipaludis sp. nov., isolated from a salt marsh.</title>
        <authorList>
            <person name="Park S."/>
            <person name="Yoon J.-H."/>
        </authorList>
    </citation>
    <scope>NUCLEOTIDE SEQUENCE</scope>
    <source>
        <strain evidence="10">SHSM-M6</strain>
    </source>
</reference>
<dbReference type="GO" id="GO:0098797">
    <property type="term" value="C:plasma membrane protein complex"/>
    <property type="evidence" value="ECO:0007669"/>
    <property type="project" value="TreeGrafter"/>
</dbReference>
<evidence type="ECO:0000256" key="2">
    <source>
        <dbReference type="ARBA" id="ARBA00005236"/>
    </source>
</evidence>
<evidence type="ECO:0000256" key="4">
    <source>
        <dbReference type="ARBA" id="ARBA00022692"/>
    </source>
</evidence>
<evidence type="ECO:0000259" key="8">
    <source>
        <dbReference type="Pfam" id="PF02687"/>
    </source>
</evidence>
<evidence type="ECO:0000256" key="7">
    <source>
        <dbReference type="SAM" id="Phobius"/>
    </source>
</evidence>
<comment type="similarity">
    <text evidence="2">Belongs to the ABC-4 integral membrane protein family. LolC/E subfamily.</text>
</comment>
<name>A0A972FQX4_9GAMM</name>
<evidence type="ECO:0000256" key="5">
    <source>
        <dbReference type="ARBA" id="ARBA00022989"/>
    </source>
</evidence>
<keyword evidence="4 7" id="KW-0812">Transmembrane</keyword>
<dbReference type="PANTHER" id="PTHR30489">
    <property type="entry name" value="LIPOPROTEIN-RELEASING SYSTEM TRANSMEMBRANE PROTEIN LOLE"/>
    <property type="match status" value="1"/>
</dbReference>
<keyword evidence="11" id="KW-1185">Reference proteome</keyword>